<name>A0A7T8QSH4_CALRO</name>
<sequence>RTPGSVNNDMNIMLAACMIRNTVKNIRAELEEINNANKDVVIRKKGKRRSDSLKTPDFISKLQRRRSTRTPASMNPVG</sequence>
<protein>
    <submittedName>
        <fullName evidence="2">Uncharacterized protein</fullName>
    </submittedName>
</protein>
<gene>
    <name evidence="2" type="ORF">FKW44_005997</name>
</gene>
<reference evidence="3" key="1">
    <citation type="submission" date="2021-01" db="EMBL/GenBank/DDBJ databases">
        <title>Caligus Genome Assembly.</title>
        <authorList>
            <person name="Gallardo-Escarate C."/>
        </authorList>
    </citation>
    <scope>NUCLEOTIDE SEQUENCE [LARGE SCALE GENOMIC DNA]</scope>
</reference>
<evidence type="ECO:0000256" key="1">
    <source>
        <dbReference type="SAM" id="MobiDB-lite"/>
    </source>
</evidence>
<organism evidence="2 3">
    <name type="scientific">Caligus rogercresseyi</name>
    <name type="common">Sea louse</name>
    <dbReference type="NCBI Taxonomy" id="217165"/>
    <lineage>
        <taxon>Eukaryota</taxon>
        <taxon>Metazoa</taxon>
        <taxon>Ecdysozoa</taxon>
        <taxon>Arthropoda</taxon>
        <taxon>Crustacea</taxon>
        <taxon>Multicrustacea</taxon>
        <taxon>Hexanauplia</taxon>
        <taxon>Copepoda</taxon>
        <taxon>Siphonostomatoida</taxon>
        <taxon>Caligidae</taxon>
        <taxon>Caligus</taxon>
    </lineage>
</organism>
<dbReference type="EMBL" id="CP045893">
    <property type="protein sequence ID" value="QQP53493.1"/>
    <property type="molecule type" value="Genomic_DNA"/>
</dbReference>
<feature type="non-terminal residue" evidence="2">
    <location>
        <position position="1"/>
    </location>
</feature>
<dbReference type="AlphaFoldDB" id="A0A7T8QSH4"/>
<evidence type="ECO:0000313" key="3">
    <source>
        <dbReference type="Proteomes" id="UP000595437"/>
    </source>
</evidence>
<proteinExistence type="predicted"/>
<keyword evidence="3" id="KW-1185">Reference proteome</keyword>
<dbReference type="Proteomes" id="UP000595437">
    <property type="component" value="Chromosome 4"/>
</dbReference>
<dbReference type="OrthoDB" id="7540217at2759"/>
<feature type="compositionally biased region" description="Polar residues" evidence="1">
    <location>
        <begin position="69"/>
        <end position="78"/>
    </location>
</feature>
<evidence type="ECO:0000313" key="2">
    <source>
        <dbReference type="EMBL" id="QQP53493.1"/>
    </source>
</evidence>
<accession>A0A7T8QSH4</accession>
<feature type="region of interest" description="Disordered" evidence="1">
    <location>
        <begin position="44"/>
        <end position="78"/>
    </location>
</feature>